<dbReference type="Proteomes" id="UP000054498">
    <property type="component" value="Unassembled WGS sequence"/>
</dbReference>
<reference evidence="2 3" key="1">
    <citation type="journal article" date="2013" name="BMC Genomics">
        <title>Reconstruction of the lipid metabolism for the microalga Monoraphidium neglectum from its genome sequence reveals characteristics suitable for biofuel production.</title>
        <authorList>
            <person name="Bogen C."/>
            <person name="Al-Dilaimi A."/>
            <person name="Albersmeier A."/>
            <person name="Wichmann J."/>
            <person name="Grundmann M."/>
            <person name="Rupp O."/>
            <person name="Lauersen K.J."/>
            <person name="Blifernez-Klassen O."/>
            <person name="Kalinowski J."/>
            <person name="Goesmann A."/>
            <person name="Mussgnug J.H."/>
            <person name="Kruse O."/>
        </authorList>
    </citation>
    <scope>NUCLEOTIDE SEQUENCE [LARGE SCALE GENOMIC DNA]</scope>
    <source>
        <strain evidence="2 3">SAG 48.87</strain>
    </source>
</reference>
<dbReference type="OrthoDB" id="3001at2759"/>
<organism evidence="2 3">
    <name type="scientific">Monoraphidium neglectum</name>
    <dbReference type="NCBI Taxonomy" id="145388"/>
    <lineage>
        <taxon>Eukaryota</taxon>
        <taxon>Viridiplantae</taxon>
        <taxon>Chlorophyta</taxon>
        <taxon>core chlorophytes</taxon>
        <taxon>Chlorophyceae</taxon>
        <taxon>CS clade</taxon>
        <taxon>Sphaeropleales</taxon>
        <taxon>Selenastraceae</taxon>
        <taxon>Monoraphidium</taxon>
    </lineage>
</organism>
<dbReference type="Pfam" id="PF03703">
    <property type="entry name" value="bPH_2"/>
    <property type="match status" value="1"/>
</dbReference>
<proteinExistence type="predicted"/>
<dbReference type="EMBL" id="KK100589">
    <property type="protein sequence ID" value="KIZ04899.1"/>
    <property type="molecule type" value="Genomic_DNA"/>
</dbReference>
<dbReference type="InterPro" id="IPR005182">
    <property type="entry name" value="YdbS-like_PH"/>
</dbReference>
<feature type="domain" description="YdbS-like PH" evidence="1">
    <location>
        <begin position="119"/>
        <end position="188"/>
    </location>
</feature>
<keyword evidence="3" id="KW-1185">Reference proteome</keyword>
<protein>
    <recommendedName>
        <fullName evidence="1">YdbS-like PH domain-containing protein</fullName>
    </recommendedName>
</protein>
<dbReference type="AlphaFoldDB" id="A0A0D2LDW8"/>
<sequence length="193" mass="20811">MASTAIWRGPSVKAACRPSARPFLSVSVAPTYRAQPRDVCRRAAEEGAPATAPAPADADLPAPAAAAAAAAPANDWSDEVVFYEGSGSNIELVLSILLSATLIYAPLTLASVGRRLWITIKVTNKRIVVTNTSPAFKNQTQVAFSQIKEVRMVPRAFGAWGDMVVFLKDKSRLELVGLERCEEIKRHIDSYIS</sequence>
<dbReference type="PANTHER" id="PTHR35688:SF2">
    <property type="entry name" value="NAD(P)-LINKED OXIDOREDUCTASE SUPERFAMILY PROTEIN"/>
    <property type="match status" value="1"/>
</dbReference>
<dbReference type="STRING" id="145388.A0A0D2LDW8"/>
<gene>
    <name evidence="2" type="ORF">MNEG_3056</name>
</gene>
<evidence type="ECO:0000259" key="1">
    <source>
        <dbReference type="Pfam" id="PF03703"/>
    </source>
</evidence>
<accession>A0A0D2LDW8</accession>
<evidence type="ECO:0000313" key="2">
    <source>
        <dbReference type="EMBL" id="KIZ04899.1"/>
    </source>
</evidence>
<evidence type="ECO:0000313" key="3">
    <source>
        <dbReference type="Proteomes" id="UP000054498"/>
    </source>
</evidence>
<dbReference type="KEGG" id="mng:MNEG_3056"/>
<dbReference type="RefSeq" id="XP_013903918.1">
    <property type="nucleotide sequence ID" value="XM_014048464.1"/>
</dbReference>
<dbReference type="GeneID" id="25735934"/>
<name>A0A0D2LDW8_9CHLO</name>
<dbReference type="PANTHER" id="PTHR35688">
    <property type="entry name" value="NAD(P)-LINKED OXIDOREDUCTASE SUPERFAMILY PROTEIN"/>
    <property type="match status" value="1"/>
</dbReference>